<evidence type="ECO:0000313" key="1">
    <source>
        <dbReference type="EMBL" id="KAJ5160215.1"/>
    </source>
</evidence>
<evidence type="ECO:0000313" key="2">
    <source>
        <dbReference type="Proteomes" id="UP001149163"/>
    </source>
</evidence>
<reference evidence="1" key="1">
    <citation type="submission" date="2022-11" db="EMBL/GenBank/DDBJ databases">
        <authorList>
            <person name="Petersen C."/>
        </authorList>
    </citation>
    <scope>NUCLEOTIDE SEQUENCE</scope>
    <source>
        <strain evidence="1">IBT 26290</strain>
    </source>
</reference>
<comment type="caution">
    <text evidence="1">The sequence shown here is derived from an EMBL/GenBank/DDBJ whole genome shotgun (WGS) entry which is preliminary data.</text>
</comment>
<dbReference type="OrthoDB" id="4350061at2759"/>
<dbReference type="GeneID" id="81428520"/>
<accession>A0A9W9HZ45</accession>
<protein>
    <submittedName>
        <fullName evidence="1">Uncharacterized protein</fullName>
    </submittedName>
</protein>
<dbReference type="RefSeq" id="XP_056541773.1">
    <property type="nucleotide sequence ID" value="XM_056689344.1"/>
</dbReference>
<proteinExistence type="predicted"/>
<organism evidence="1 2">
    <name type="scientific">Penicillium canariense</name>
    <dbReference type="NCBI Taxonomy" id="189055"/>
    <lineage>
        <taxon>Eukaryota</taxon>
        <taxon>Fungi</taxon>
        <taxon>Dikarya</taxon>
        <taxon>Ascomycota</taxon>
        <taxon>Pezizomycotina</taxon>
        <taxon>Eurotiomycetes</taxon>
        <taxon>Eurotiomycetidae</taxon>
        <taxon>Eurotiales</taxon>
        <taxon>Aspergillaceae</taxon>
        <taxon>Penicillium</taxon>
    </lineage>
</organism>
<dbReference type="AlphaFoldDB" id="A0A9W9HZ45"/>
<reference evidence="1" key="2">
    <citation type="journal article" date="2023" name="IMA Fungus">
        <title>Comparative genomic study of the Penicillium genus elucidates a diverse pangenome and 15 lateral gene transfer events.</title>
        <authorList>
            <person name="Petersen C."/>
            <person name="Sorensen T."/>
            <person name="Nielsen M.R."/>
            <person name="Sondergaard T.E."/>
            <person name="Sorensen J.L."/>
            <person name="Fitzpatrick D.A."/>
            <person name="Frisvad J.C."/>
            <person name="Nielsen K.L."/>
        </authorList>
    </citation>
    <scope>NUCLEOTIDE SEQUENCE</scope>
    <source>
        <strain evidence="1">IBT 26290</strain>
    </source>
</reference>
<name>A0A9W9HZ45_9EURO</name>
<gene>
    <name evidence="1" type="ORF">N7482_007219</name>
</gene>
<sequence length="242" mass="27980">MIYEMQAQDYISETDSEAETDIGPFLGVPVTPDCHASRAWHCASPENQNFLIFEDPQEEGSPFVLCPLPYFDGDEEKENTFATVSDYDSQEERDPPGDAVDWTHLEARPLDAFGLPVETMLHPPPLVTAQLDSDTDPMTTPRVTDTPIRPAMRVILRDEDEPEEEWDDSLSNAQTRELQELSDVYHRGAENRRHHDHHLPLRDGHIQGQANIFLEVRRVTHFQRHENRHRRVVAVHDHWDEF</sequence>
<keyword evidence="2" id="KW-1185">Reference proteome</keyword>
<dbReference type="Proteomes" id="UP001149163">
    <property type="component" value="Unassembled WGS sequence"/>
</dbReference>
<dbReference type="EMBL" id="JAPQKN010000004">
    <property type="protein sequence ID" value="KAJ5160215.1"/>
    <property type="molecule type" value="Genomic_DNA"/>
</dbReference>